<dbReference type="InterPro" id="IPR052343">
    <property type="entry name" value="Retrotransposon-Effector_Assoc"/>
</dbReference>
<keyword evidence="1" id="KW-1185">Reference proteome</keyword>
<dbReference type="KEGG" id="ghi:107936670"/>
<organism evidence="1 2">
    <name type="scientific">Gossypium hirsutum</name>
    <name type="common">Upland cotton</name>
    <name type="synonym">Gossypium mexicanum</name>
    <dbReference type="NCBI Taxonomy" id="3635"/>
    <lineage>
        <taxon>Eukaryota</taxon>
        <taxon>Viridiplantae</taxon>
        <taxon>Streptophyta</taxon>
        <taxon>Embryophyta</taxon>
        <taxon>Tracheophyta</taxon>
        <taxon>Spermatophyta</taxon>
        <taxon>Magnoliopsida</taxon>
        <taxon>eudicotyledons</taxon>
        <taxon>Gunneridae</taxon>
        <taxon>Pentapetalae</taxon>
        <taxon>rosids</taxon>
        <taxon>malvids</taxon>
        <taxon>Malvales</taxon>
        <taxon>Malvaceae</taxon>
        <taxon>Malvoideae</taxon>
        <taxon>Gossypium</taxon>
    </lineage>
</organism>
<evidence type="ECO:0008006" key="3">
    <source>
        <dbReference type="Google" id="ProtNLM"/>
    </source>
</evidence>
<accession>A0A1U8MH33</accession>
<reference evidence="2" key="2">
    <citation type="submission" date="2025-08" db="UniProtKB">
        <authorList>
            <consortium name="RefSeq"/>
        </authorList>
    </citation>
    <scope>IDENTIFICATION</scope>
</reference>
<reference evidence="1" key="1">
    <citation type="journal article" date="2020" name="Nat. Genet.">
        <title>Genomic diversifications of five Gossypium allopolyploid species and their impact on cotton improvement.</title>
        <authorList>
            <person name="Chen Z.J."/>
            <person name="Sreedasyam A."/>
            <person name="Ando A."/>
            <person name="Song Q."/>
            <person name="De Santiago L.M."/>
            <person name="Hulse-Kemp A.M."/>
            <person name="Ding M."/>
            <person name="Ye W."/>
            <person name="Kirkbride R.C."/>
            <person name="Jenkins J."/>
            <person name="Plott C."/>
            <person name="Lovell J."/>
            <person name="Lin Y.M."/>
            <person name="Vaughn R."/>
            <person name="Liu B."/>
            <person name="Simpson S."/>
            <person name="Scheffler B.E."/>
            <person name="Wen L."/>
            <person name="Saski C.A."/>
            <person name="Grover C.E."/>
            <person name="Hu G."/>
            <person name="Conover J.L."/>
            <person name="Carlson J.W."/>
            <person name="Shu S."/>
            <person name="Boston L.B."/>
            <person name="Williams M."/>
            <person name="Peterson D.G."/>
            <person name="McGee K."/>
            <person name="Jones D.C."/>
            <person name="Wendel J.F."/>
            <person name="Stelly D.M."/>
            <person name="Grimwood J."/>
            <person name="Schmutz J."/>
        </authorList>
    </citation>
    <scope>NUCLEOTIDE SEQUENCE [LARGE SCALE GENOMIC DNA]</scope>
    <source>
        <strain evidence="1">cv. TM-1</strain>
    </source>
</reference>
<dbReference type="PANTHER" id="PTHR46890:SF48">
    <property type="entry name" value="RNA-DIRECTED DNA POLYMERASE"/>
    <property type="match status" value="1"/>
</dbReference>
<evidence type="ECO:0000313" key="1">
    <source>
        <dbReference type="Proteomes" id="UP000818029"/>
    </source>
</evidence>
<dbReference type="Proteomes" id="UP000818029">
    <property type="component" value="Chromosome A08"/>
</dbReference>
<dbReference type="PaxDb" id="3635-A0A1U8MH33"/>
<dbReference type="AlphaFoldDB" id="A0A1U8MH33"/>
<dbReference type="RefSeq" id="XP_016724908.1">
    <property type="nucleotide sequence ID" value="XM_016869419.1"/>
</dbReference>
<name>A0A1U8MH33_GOSHI</name>
<proteinExistence type="predicted"/>
<dbReference type="PANTHER" id="PTHR46890">
    <property type="entry name" value="NON-LTR RETROLELEMENT REVERSE TRANSCRIPTASE-LIKE PROTEIN-RELATED"/>
    <property type="match status" value="1"/>
</dbReference>
<dbReference type="GeneID" id="107936670"/>
<gene>
    <name evidence="2" type="primary">LOC107936670</name>
</gene>
<evidence type="ECO:0000313" key="2">
    <source>
        <dbReference type="RefSeq" id="XP_016724908.1"/>
    </source>
</evidence>
<sequence>MGPTKTPGEDGFPALFYQKCWPIIGKDVMSYCLNVLNGAQSSFILRRPIFDNVILPYELLHTLKHKRVGKKGFMPVKLDMSKAYDRVEWGFVKRVMKKMGFNSDWVDLIMKCVTIVS</sequence>
<protein>
    <recommendedName>
        <fullName evidence="3">Reverse transcriptase</fullName>
    </recommendedName>
</protein>
<dbReference type="OrthoDB" id="1748983at2759"/>
<dbReference type="STRING" id="3635.A0A1U8MH33"/>